<dbReference type="EMBL" id="CAFBMX010000002">
    <property type="protein sequence ID" value="CAB4918945.1"/>
    <property type="molecule type" value="Genomic_DNA"/>
</dbReference>
<reference evidence="1" key="1">
    <citation type="submission" date="2020-05" db="EMBL/GenBank/DDBJ databases">
        <authorList>
            <person name="Chiriac C."/>
            <person name="Salcher M."/>
            <person name="Ghai R."/>
            <person name="Kavagutti S V."/>
        </authorList>
    </citation>
    <scope>NUCLEOTIDE SEQUENCE</scope>
</reference>
<protein>
    <submittedName>
        <fullName evidence="1">Unannotated protein</fullName>
    </submittedName>
</protein>
<gene>
    <name evidence="1" type="ORF">UFOPK3674_00412</name>
</gene>
<sequence length="77" mass="8432">MGAFHDGLEHLRLRRDAPGALVFLEDGRYAITGRQAAIGGRDDVMRWALRRIAGADGGEERSWLQTALAGLAGDRRD</sequence>
<organism evidence="1">
    <name type="scientific">freshwater metagenome</name>
    <dbReference type="NCBI Taxonomy" id="449393"/>
    <lineage>
        <taxon>unclassified sequences</taxon>
        <taxon>metagenomes</taxon>
        <taxon>ecological metagenomes</taxon>
    </lineage>
</organism>
<accession>A0A6J7HRQ0</accession>
<proteinExistence type="predicted"/>
<dbReference type="AlphaFoldDB" id="A0A6J7HRQ0"/>
<name>A0A6J7HRQ0_9ZZZZ</name>
<evidence type="ECO:0000313" key="1">
    <source>
        <dbReference type="EMBL" id="CAB4918945.1"/>
    </source>
</evidence>